<dbReference type="EMBL" id="JAFBMS010000011">
    <property type="protein sequence ID" value="KAG9348170.1"/>
    <property type="molecule type" value="Genomic_DNA"/>
</dbReference>
<sequence length="317" mass="33990">MLLQTIHQAGPVNSLISTEESSFSPTRPAQPKPLKPALKRPSVVDRISVESPTSTYPPYLPPTPFPRPMAARDWRHTQGSPGPSVRGPQDSSGIALKSLFCASPESEAVETRAQTQTPSTATSPASSIPQPPHPGQTDTQNYGPDASMRIAPSSPPLRAPPFLPPPTPHPGPPKRLPSESSISAGHFLVLHHLVLEASPRRCADVVLTLCLMPLFVFGRKSTEGSVAPESRKPKRVRISIVVRTSNAESEHPPISQSTNQSIIPSRIHPLRPAYQSRLCSPSVPCCAELLSPRPDPQQKWTAGEGVVSTACDPSAFS</sequence>
<reference evidence="2" key="1">
    <citation type="thesis" date="2021" institute="BYU ScholarsArchive" country="Provo, UT, USA">
        <title>Applications of and Algorithms for Genome Assembly and Genomic Analyses with an Emphasis on Marine Teleosts.</title>
        <authorList>
            <person name="Pickett B.D."/>
        </authorList>
    </citation>
    <scope>NUCLEOTIDE SEQUENCE</scope>
    <source>
        <strain evidence="2">HI-2016</strain>
    </source>
</reference>
<feature type="compositionally biased region" description="Polar residues" evidence="1">
    <location>
        <begin position="14"/>
        <end position="25"/>
    </location>
</feature>
<accession>A0A8T2P8F2</accession>
<comment type="caution">
    <text evidence="2">The sequence shown here is derived from an EMBL/GenBank/DDBJ whole genome shotgun (WGS) entry which is preliminary data.</text>
</comment>
<organism evidence="2 3">
    <name type="scientific">Albula glossodonta</name>
    <name type="common">roundjaw bonefish</name>
    <dbReference type="NCBI Taxonomy" id="121402"/>
    <lineage>
        <taxon>Eukaryota</taxon>
        <taxon>Metazoa</taxon>
        <taxon>Chordata</taxon>
        <taxon>Craniata</taxon>
        <taxon>Vertebrata</taxon>
        <taxon>Euteleostomi</taxon>
        <taxon>Actinopterygii</taxon>
        <taxon>Neopterygii</taxon>
        <taxon>Teleostei</taxon>
        <taxon>Albuliformes</taxon>
        <taxon>Albulidae</taxon>
        <taxon>Albula</taxon>
    </lineage>
</organism>
<proteinExistence type="predicted"/>
<feature type="region of interest" description="Disordered" evidence="1">
    <location>
        <begin position="1"/>
        <end position="92"/>
    </location>
</feature>
<feature type="region of interest" description="Disordered" evidence="1">
    <location>
        <begin position="105"/>
        <end position="179"/>
    </location>
</feature>
<gene>
    <name evidence="2" type="ORF">JZ751_001905</name>
</gene>
<evidence type="ECO:0000313" key="2">
    <source>
        <dbReference type="EMBL" id="KAG9348170.1"/>
    </source>
</evidence>
<dbReference type="AlphaFoldDB" id="A0A8T2P8F2"/>
<feature type="compositionally biased region" description="Pro residues" evidence="1">
    <location>
        <begin position="153"/>
        <end position="175"/>
    </location>
</feature>
<feature type="compositionally biased region" description="Pro residues" evidence="1">
    <location>
        <begin position="58"/>
        <end position="67"/>
    </location>
</feature>
<dbReference type="Proteomes" id="UP000824540">
    <property type="component" value="Unassembled WGS sequence"/>
</dbReference>
<protein>
    <submittedName>
        <fullName evidence="2">Uncharacterized protein</fullName>
    </submittedName>
</protein>
<keyword evidence="3" id="KW-1185">Reference proteome</keyword>
<evidence type="ECO:0000256" key="1">
    <source>
        <dbReference type="SAM" id="MobiDB-lite"/>
    </source>
</evidence>
<feature type="compositionally biased region" description="Low complexity" evidence="1">
    <location>
        <begin position="113"/>
        <end position="128"/>
    </location>
</feature>
<evidence type="ECO:0000313" key="3">
    <source>
        <dbReference type="Proteomes" id="UP000824540"/>
    </source>
</evidence>
<name>A0A8T2P8F2_9TELE</name>